<dbReference type="CDD" id="cd01130">
    <property type="entry name" value="VirB11-like_ATPase"/>
    <property type="match status" value="1"/>
</dbReference>
<dbReference type="Gene3D" id="3.30.450.380">
    <property type="match status" value="1"/>
</dbReference>
<dbReference type="EMBL" id="JACIJE010000006">
    <property type="protein sequence ID" value="MBB5690302.1"/>
    <property type="molecule type" value="Genomic_DNA"/>
</dbReference>
<evidence type="ECO:0000313" key="3">
    <source>
        <dbReference type="EMBL" id="MBB5690302.1"/>
    </source>
</evidence>
<dbReference type="GO" id="GO:0016887">
    <property type="term" value="F:ATP hydrolysis activity"/>
    <property type="evidence" value="ECO:0007669"/>
    <property type="project" value="InterPro"/>
</dbReference>
<dbReference type="Gene3D" id="3.40.50.300">
    <property type="entry name" value="P-loop containing nucleotide triphosphate hydrolases"/>
    <property type="match status" value="1"/>
</dbReference>
<dbReference type="PANTHER" id="PTHR30486:SF6">
    <property type="entry name" value="TYPE IV PILUS RETRACTATION ATPASE PILT"/>
    <property type="match status" value="1"/>
</dbReference>
<dbReference type="Pfam" id="PF00437">
    <property type="entry name" value="T2SSE"/>
    <property type="match status" value="1"/>
</dbReference>
<dbReference type="RefSeq" id="WP_184484948.1">
    <property type="nucleotide sequence ID" value="NZ_JAAEDJ010000044.1"/>
</dbReference>
<evidence type="ECO:0000313" key="4">
    <source>
        <dbReference type="Proteomes" id="UP000562254"/>
    </source>
</evidence>
<accession>A0A840Y6U5</accession>
<gene>
    <name evidence="3" type="ORF">FHS88_002435</name>
</gene>
<dbReference type="PANTHER" id="PTHR30486">
    <property type="entry name" value="TWITCHING MOTILITY PROTEIN PILT"/>
    <property type="match status" value="1"/>
</dbReference>
<reference evidence="3 4" key="1">
    <citation type="submission" date="2020-08" db="EMBL/GenBank/DDBJ databases">
        <title>Genomic Encyclopedia of Type Strains, Phase IV (KMG-IV): sequencing the most valuable type-strain genomes for metagenomic binning, comparative biology and taxonomic classification.</title>
        <authorList>
            <person name="Goeker M."/>
        </authorList>
    </citation>
    <scope>NUCLEOTIDE SEQUENCE [LARGE SCALE GENOMIC DNA]</scope>
    <source>
        <strain evidence="3 4">DSM 25895</strain>
    </source>
</reference>
<dbReference type="InterPro" id="IPR001482">
    <property type="entry name" value="T2SS/T4SS_dom"/>
</dbReference>
<proteinExistence type="inferred from homology"/>
<dbReference type="Proteomes" id="UP000562254">
    <property type="component" value="Unassembled WGS sequence"/>
</dbReference>
<evidence type="ECO:0000256" key="1">
    <source>
        <dbReference type="ARBA" id="ARBA00006611"/>
    </source>
</evidence>
<dbReference type="InterPro" id="IPR027417">
    <property type="entry name" value="P-loop_NTPase"/>
</dbReference>
<dbReference type="InterPro" id="IPR050921">
    <property type="entry name" value="T4SS_GSP_E_ATPase"/>
</dbReference>
<sequence length="455" mass="50042">MRPFGRRSEGANQLPIPISAEPETRSLNVSAADMALSESAELARLRTLVLERIDPVVAGELPAAALRQQLDALVHELASRERMEISAREQSRIAEEIARDMVGYGPLEPLLQDDSINDIMVNGPDNVFVEVKGKLIKTNVRFRSSSQVAAIAQKIAATVGRRVDESSPLCDARLLDGSRVNIVFPPLALDGPCISIRKFAKKRFDLPSLTQVGAMSPAVQRILEIAARCRLNVIISGGTGSGKTTMLNAMSRLIDHGERIVTIEDAAELQLQQPHVVRLETRHANLEGRGEVTARDLVRNALRMRPDRIIVGEVRGAEAFDMLQAMNTGHDGSFCTVHANTARDALTRVENMVMMAQSTLPSRAIRTQIAAAVDLIVQVERMRDGGRRVAQVSEICGLEGDVITMNDIFTFQYEGETAEGRLRGTWVTPGMRPAFVERLSYFGMLDSWMRALQEA</sequence>
<keyword evidence="4" id="KW-1185">Reference proteome</keyword>
<comment type="similarity">
    <text evidence="1">Belongs to the GSP E family.</text>
</comment>
<organism evidence="3 4">
    <name type="scientific">Neoroseomonas alkaliterrae</name>
    <dbReference type="NCBI Taxonomy" id="1452450"/>
    <lineage>
        <taxon>Bacteria</taxon>
        <taxon>Pseudomonadati</taxon>
        <taxon>Pseudomonadota</taxon>
        <taxon>Alphaproteobacteria</taxon>
        <taxon>Acetobacterales</taxon>
        <taxon>Acetobacteraceae</taxon>
        <taxon>Neoroseomonas</taxon>
    </lineage>
</organism>
<protein>
    <submittedName>
        <fullName evidence="3">Pilus assembly protein CpaF</fullName>
    </submittedName>
</protein>
<comment type="caution">
    <text evidence="3">The sequence shown here is derived from an EMBL/GenBank/DDBJ whole genome shotgun (WGS) entry which is preliminary data.</text>
</comment>
<name>A0A840Y6U5_9PROT</name>
<feature type="domain" description="Bacterial type II secretion system protein E" evidence="2">
    <location>
        <begin position="103"/>
        <end position="377"/>
    </location>
</feature>
<dbReference type="SUPFAM" id="SSF52540">
    <property type="entry name" value="P-loop containing nucleoside triphosphate hydrolases"/>
    <property type="match status" value="1"/>
</dbReference>
<dbReference type="AlphaFoldDB" id="A0A840Y6U5"/>
<evidence type="ECO:0000259" key="2">
    <source>
        <dbReference type="Pfam" id="PF00437"/>
    </source>
</evidence>